<dbReference type="Proteomes" id="UP000887116">
    <property type="component" value="Unassembled WGS sequence"/>
</dbReference>
<comment type="caution">
    <text evidence="2">The sequence shown here is derived from an EMBL/GenBank/DDBJ whole genome shotgun (WGS) entry which is preliminary data.</text>
</comment>
<protein>
    <submittedName>
        <fullName evidence="2">Uncharacterized protein</fullName>
    </submittedName>
</protein>
<evidence type="ECO:0000313" key="2">
    <source>
        <dbReference type="EMBL" id="GFR25554.1"/>
    </source>
</evidence>
<dbReference type="EMBL" id="BMAO01008680">
    <property type="protein sequence ID" value="GFR25554.1"/>
    <property type="molecule type" value="Genomic_DNA"/>
</dbReference>
<dbReference type="AlphaFoldDB" id="A0A8X6LZA9"/>
<sequence>MYKSDSNSLSSKAARSTDSDQAPGTNSLIYYTTIRGQISKAILGLNMQSTVQGRKSPKVFDSVGRRECQRKNELKRHISKICFFRP</sequence>
<organism evidence="2 3">
    <name type="scientific">Trichonephila clavata</name>
    <name type="common">Joro spider</name>
    <name type="synonym">Nephila clavata</name>
    <dbReference type="NCBI Taxonomy" id="2740835"/>
    <lineage>
        <taxon>Eukaryota</taxon>
        <taxon>Metazoa</taxon>
        <taxon>Ecdysozoa</taxon>
        <taxon>Arthropoda</taxon>
        <taxon>Chelicerata</taxon>
        <taxon>Arachnida</taxon>
        <taxon>Araneae</taxon>
        <taxon>Araneomorphae</taxon>
        <taxon>Entelegynae</taxon>
        <taxon>Araneoidea</taxon>
        <taxon>Nephilidae</taxon>
        <taxon>Trichonephila</taxon>
    </lineage>
</organism>
<evidence type="ECO:0000313" key="3">
    <source>
        <dbReference type="Proteomes" id="UP000887116"/>
    </source>
</evidence>
<keyword evidence="3" id="KW-1185">Reference proteome</keyword>
<reference evidence="2" key="1">
    <citation type="submission" date="2020-07" db="EMBL/GenBank/DDBJ databases">
        <title>Multicomponent nature underlies the extraordinary mechanical properties of spider dragline silk.</title>
        <authorList>
            <person name="Kono N."/>
            <person name="Nakamura H."/>
            <person name="Mori M."/>
            <person name="Yoshida Y."/>
            <person name="Ohtoshi R."/>
            <person name="Malay A.D."/>
            <person name="Moran D.A.P."/>
            <person name="Tomita M."/>
            <person name="Numata K."/>
            <person name="Arakawa K."/>
        </authorList>
    </citation>
    <scope>NUCLEOTIDE SEQUENCE</scope>
</reference>
<feature type="region of interest" description="Disordered" evidence="1">
    <location>
        <begin position="1"/>
        <end position="25"/>
    </location>
</feature>
<accession>A0A8X6LZA9</accession>
<proteinExistence type="predicted"/>
<name>A0A8X6LZA9_TRICU</name>
<evidence type="ECO:0000256" key="1">
    <source>
        <dbReference type="SAM" id="MobiDB-lite"/>
    </source>
</evidence>
<gene>
    <name evidence="2" type="ORF">TNCT_589421</name>
</gene>